<dbReference type="InterPro" id="IPR013752">
    <property type="entry name" value="KPA_reductase"/>
</dbReference>
<accession>A0A941HZN1</accession>
<protein>
    <recommendedName>
        <fullName evidence="2">Ketopantoate reductase C-terminal domain-containing protein</fullName>
    </recommendedName>
</protein>
<dbReference type="SUPFAM" id="SSF48179">
    <property type="entry name" value="6-phosphogluconate dehydrogenase C-terminal domain-like"/>
    <property type="match status" value="1"/>
</dbReference>
<dbReference type="EMBL" id="JAGSNF010000003">
    <property type="protein sequence ID" value="MBR7742339.1"/>
    <property type="molecule type" value="Genomic_DNA"/>
</dbReference>
<reference evidence="3" key="1">
    <citation type="submission" date="2021-04" db="EMBL/GenBank/DDBJ databases">
        <title>Phycicoccus avicenniae sp. nov., a novel endophytic actinomycetes isolated from branch of Avicennia mariana.</title>
        <authorList>
            <person name="Tuo L."/>
        </authorList>
    </citation>
    <scope>NUCLEOTIDE SEQUENCE</scope>
    <source>
        <strain evidence="3">BSK3Z-2</strain>
    </source>
</reference>
<dbReference type="Proteomes" id="UP000677016">
    <property type="component" value="Unassembled WGS sequence"/>
</dbReference>
<feature type="region of interest" description="Disordered" evidence="1">
    <location>
        <begin position="128"/>
        <end position="147"/>
    </location>
</feature>
<comment type="caution">
    <text evidence="3">The sequence shown here is derived from an EMBL/GenBank/DDBJ whole genome shotgun (WGS) entry which is preliminary data.</text>
</comment>
<feature type="domain" description="Ketopantoate reductase C-terminal" evidence="2">
    <location>
        <begin position="4"/>
        <end position="123"/>
    </location>
</feature>
<dbReference type="InterPro" id="IPR013328">
    <property type="entry name" value="6PGD_dom2"/>
</dbReference>
<organism evidence="3 4">
    <name type="scientific">Phycicoccus avicenniae</name>
    <dbReference type="NCBI Taxonomy" id="2828860"/>
    <lineage>
        <taxon>Bacteria</taxon>
        <taxon>Bacillati</taxon>
        <taxon>Actinomycetota</taxon>
        <taxon>Actinomycetes</taxon>
        <taxon>Micrococcales</taxon>
        <taxon>Intrasporangiaceae</taxon>
        <taxon>Phycicoccus</taxon>
    </lineage>
</organism>
<name>A0A941HZN1_9MICO</name>
<sequence>MPDIARWKHTKLLMNLGNAVVALCGDAGRGSDLLRRTGEEGRAVLAAAGIAHASEDEDRARRADVLRVRPIAGRDRPGSSTWQSLARGTGTSEVDALNGEVVRIGARAGVPTPVNAALTRLVLAATREGRPPGTHTPHEVLAAAGVD</sequence>
<evidence type="ECO:0000259" key="2">
    <source>
        <dbReference type="Pfam" id="PF08546"/>
    </source>
</evidence>
<feature type="compositionally biased region" description="Polar residues" evidence="1">
    <location>
        <begin position="78"/>
        <end position="90"/>
    </location>
</feature>
<dbReference type="AlphaFoldDB" id="A0A941HZN1"/>
<feature type="region of interest" description="Disordered" evidence="1">
    <location>
        <begin position="71"/>
        <end position="90"/>
    </location>
</feature>
<evidence type="ECO:0000256" key="1">
    <source>
        <dbReference type="SAM" id="MobiDB-lite"/>
    </source>
</evidence>
<dbReference type="Pfam" id="PF08546">
    <property type="entry name" value="ApbA_C"/>
    <property type="match status" value="1"/>
</dbReference>
<dbReference type="InterPro" id="IPR008927">
    <property type="entry name" value="6-PGluconate_DH-like_C_sf"/>
</dbReference>
<gene>
    <name evidence="3" type="ORF">KC207_03400</name>
</gene>
<keyword evidence="4" id="KW-1185">Reference proteome</keyword>
<evidence type="ECO:0000313" key="3">
    <source>
        <dbReference type="EMBL" id="MBR7742339.1"/>
    </source>
</evidence>
<proteinExistence type="predicted"/>
<dbReference type="Gene3D" id="1.10.1040.10">
    <property type="entry name" value="N-(1-d-carboxylethyl)-l-norvaline Dehydrogenase, domain 2"/>
    <property type="match status" value="1"/>
</dbReference>
<evidence type="ECO:0000313" key="4">
    <source>
        <dbReference type="Proteomes" id="UP000677016"/>
    </source>
</evidence>
<dbReference type="RefSeq" id="WP_211601485.1">
    <property type="nucleotide sequence ID" value="NZ_JAGSNF010000003.1"/>
</dbReference>